<comment type="caution">
    <text evidence="3">The sequence shown here is derived from an EMBL/GenBank/DDBJ whole genome shotgun (WGS) entry which is preliminary data.</text>
</comment>
<keyword evidence="1" id="KW-0472">Membrane</keyword>
<dbReference type="Pfam" id="PF06985">
    <property type="entry name" value="HET"/>
    <property type="match status" value="1"/>
</dbReference>
<dbReference type="AlphaFoldDB" id="A0AAE0MPA7"/>
<dbReference type="PANTHER" id="PTHR24148">
    <property type="entry name" value="ANKYRIN REPEAT DOMAIN-CONTAINING PROTEIN 39 HOMOLOG-RELATED"/>
    <property type="match status" value="1"/>
</dbReference>
<name>A0AAE0MPA7_9PEZI</name>
<dbReference type="PANTHER" id="PTHR24148:SF64">
    <property type="entry name" value="HETEROKARYON INCOMPATIBILITY DOMAIN-CONTAINING PROTEIN"/>
    <property type="match status" value="1"/>
</dbReference>
<evidence type="ECO:0000313" key="4">
    <source>
        <dbReference type="Proteomes" id="UP001278500"/>
    </source>
</evidence>
<protein>
    <submittedName>
        <fullName evidence="3">Heterokaryon incompatibility protein-domain-containing protein</fullName>
    </submittedName>
</protein>
<evidence type="ECO:0000313" key="3">
    <source>
        <dbReference type="EMBL" id="KAK3339139.1"/>
    </source>
</evidence>
<gene>
    <name evidence="3" type="ORF">B0H65DRAFT_432245</name>
</gene>
<accession>A0AAE0MPA7</accession>
<feature type="transmembrane region" description="Helical" evidence="1">
    <location>
        <begin position="499"/>
        <end position="520"/>
    </location>
</feature>
<dbReference type="RefSeq" id="XP_062678499.1">
    <property type="nucleotide sequence ID" value="XM_062824990.1"/>
</dbReference>
<feature type="domain" description="Heterokaryon incompatibility" evidence="2">
    <location>
        <begin position="107"/>
        <end position="337"/>
    </location>
</feature>
<dbReference type="InterPro" id="IPR052895">
    <property type="entry name" value="HetReg/Transcr_Mod"/>
</dbReference>
<organism evidence="3 4">
    <name type="scientific">Neurospora tetraspora</name>
    <dbReference type="NCBI Taxonomy" id="94610"/>
    <lineage>
        <taxon>Eukaryota</taxon>
        <taxon>Fungi</taxon>
        <taxon>Dikarya</taxon>
        <taxon>Ascomycota</taxon>
        <taxon>Pezizomycotina</taxon>
        <taxon>Sordariomycetes</taxon>
        <taxon>Sordariomycetidae</taxon>
        <taxon>Sordariales</taxon>
        <taxon>Sordariaceae</taxon>
        <taxon>Neurospora</taxon>
    </lineage>
</organism>
<dbReference type="InterPro" id="IPR010730">
    <property type="entry name" value="HET"/>
</dbReference>
<dbReference type="Proteomes" id="UP001278500">
    <property type="component" value="Unassembled WGS sequence"/>
</dbReference>
<sequence>MSSHQDVGIELQPIAFPSKTYHHLSSTLTIHETSAPYIQHHYTPQQLYSNFPIPKYPSRIKAIRVLDLDPLPPSFIDDSTSRPSFAQEQQPLTGTLRTINFATCPDFTALSNVWGLPSDENFITIRCDGSGGHEGSGICKIPIPRNCRDALVSLRKLHSCSSEIRSSGSTNESREAKAPVLAIWVDAICINQQDEREMPEQIALMGEVYTWASKVWVWLGPADSKGDRKVKRAIVGLKRAAKLRATPPGMPWIDSSMHLKQQGQGPRTIFQDILLSSLSLARIFSRLWLREMFAQIKAFFFMCCGCFMPLSPDLLEPNDLEYLLDREWLHRAWTFQEIILASNPIILCGNESITWTELQQGLDCLSCLKPTFLIRGFQRFNPLNNDIHSANDVPTLFKMDILSPHFRFPGPSPANSQVVKTWQALLRVWRTVDRPMTWNGRVFRAIPSSSSPSSRTTQIHSDTHCQTGIPTTTTTTTATTTIHNYTTAHLLPSSRLWSLLLRPLILAFFLSPFTLFASLANRLSRINATRSHTPPFLPSWPAFLAIPYIILIFLSCLIWSFTPLSEREVNEKEEEYEARNALVAVVRARRERNATEAKDKSFAMMGVLERLGIFLKPVDYKKSLREVYHELFVGLLRREPALIALLVDIDGISEATRRGAEMERELEGAPSWVPNWSQLRKKHWGDYDEAIYQRIQLGTSPSLPAPAPAFAPRQNDRALMVQAVILCRITYVSYPIGSSDFGSLPSQEHFPSSSHHHHLLRTSLTTIDAWLSAIKLYAPSTPPYHFNPTAIFKTLYPFEWQSPKPKNGQGRGIVNAHFQVWNEILNGSQSEYMYTPDHRQQLIDEVLQTPEARHFTCNVCERFAGETRLFLSQADGFVGMGSKGMRRGDVVALIRGVGQPMILREKERSGSGKFTVVGPAFACRLADLNTFRSPPGPEVVGAYNPARDGRVVWRVLCLV</sequence>
<keyword evidence="4" id="KW-1185">Reference proteome</keyword>
<reference evidence="3" key="2">
    <citation type="submission" date="2023-06" db="EMBL/GenBank/DDBJ databases">
        <authorList>
            <consortium name="Lawrence Berkeley National Laboratory"/>
            <person name="Haridas S."/>
            <person name="Hensen N."/>
            <person name="Bonometti L."/>
            <person name="Westerberg I."/>
            <person name="Brannstrom I.O."/>
            <person name="Guillou S."/>
            <person name="Cros-Aarteil S."/>
            <person name="Calhoun S."/>
            <person name="Kuo A."/>
            <person name="Mondo S."/>
            <person name="Pangilinan J."/>
            <person name="Riley R."/>
            <person name="Labutti K."/>
            <person name="Andreopoulos B."/>
            <person name="Lipzen A."/>
            <person name="Chen C."/>
            <person name="Yanf M."/>
            <person name="Daum C."/>
            <person name="Ng V."/>
            <person name="Clum A."/>
            <person name="Steindorff A."/>
            <person name="Ohm R."/>
            <person name="Martin F."/>
            <person name="Silar P."/>
            <person name="Natvig D."/>
            <person name="Lalanne C."/>
            <person name="Gautier V."/>
            <person name="Ament-Velasquez S.L."/>
            <person name="Kruys A."/>
            <person name="Hutchinson M.I."/>
            <person name="Powell A.J."/>
            <person name="Barry K."/>
            <person name="Miller A.N."/>
            <person name="Grigoriev I.V."/>
            <person name="Debuchy R."/>
            <person name="Gladieux P."/>
            <person name="Thoren M.H."/>
            <person name="Johannesson H."/>
        </authorList>
    </citation>
    <scope>NUCLEOTIDE SEQUENCE</scope>
    <source>
        <strain evidence="3">CBS 560.94</strain>
    </source>
</reference>
<reference evidence="3" key="1">
    <citation type="journal article" date="2023" name="Mol. Phylogenet. Evol.">
        <title>Genome-scale phylogeny and comparative genomics of the fungal order Sordariales.</title>
        <authorList>
            <person name="Hensen N."/>
            <person name="Bonometti L."/>
            <person name="Westerberg I."/>
            <person name="Brannstrom I.O."/>
            <person name="Guillou S."/>
            <person name="Cros-Aarteil S."/>
            <person name="Calhoun S."/>
            <person name="Haridas S."/>
            <person name="Kuo A."/>
            <person name="Mondo S."/>
            <person name="Pangilinan J."/>
            <person name="Riley R."/>
            <person name="LaButti K."/>
            <person name="Andreopoulos B."/>
            <person name="Lipzen A."/>
            <person name="Chen C."/>
            <person name="Yan M."/>
            <person name="Daum C."/>
            <person name="Ng V."/>
            <person name="Clum A."/>
            <person name="Steindorff A."/>
            <person name="Ohm R.A."/>
            <person name="Martin F."/>
            <person name="Silar P."/>
            <person name="Natvig D.O."/>
            <person name="Lalanne C."/>
            <person name="Gautier V."/>
            <person name="Ament-Velasquez S.L."/>
            <person name="Kruys A."/>
            <person name="Hutchinson M.I."/>
            <person name="Powell A.J."/>
            <person name="Barry K."/>
            <person name="Miller A.N."/>
            <person name="Grigoriev I.V."/>
            <person name="Debuchy R."/>
            <person name="Gladieux P."/>
            <person name="Hiltunen Thoren M."/>
            <person name="Johannesson H."/>
        </authorList>
    </citation>
    <scope>NUCLEOTIDE SEQUENCE</scope>
    <source>
        <strain evidence="3">CBS 560.94</strain>
    </source>
</reference>
<keyword evidence="1" id="KW-0812">Transmembrane</keyword>
<dbReference type="GeneID" id="87862144"/>
<evidence type="ECO:0000256" key="1">
    <source>
        <dbReference type="SAM" id="Phobius"/>
    </source>
</evidence>
<dbReference type="EMBL" id="JAUEPP010000007">
    <property type="protein sequence ID" value="KAK3339139.1"/>
    <property type="molecule type" value="Genomic_DNA"/>
</dbReference>
<keyword evidence="1" id="KW-1133">Transmembrane helix</keyword>
<evidence type="ECO:0000259" key="2">
    <source>
        <dbReference type="Pfam" id="PF06985"/>
    </source>
</evidence>
<proteinExistence type="predicted"/>
<feature type="transmembrane region" description="Helical" evidence="1">
    <location>
        <begin position="540"/>
        <end position="562"/>
    </location>
</feature>